<protein>
    <recommendedName>
        <fullName evidence="3">SAM domain-containing protein</fullName>
    </recommendedName>
</protein>
<evidence type="ECO:0000256" key="1">
    <source>
        <dbReference type="SAM" id="Coils"/>
    </source>
</evidence>
<dbReference type="GeneID" id="100888902"/>
<feature type="compositionally biased region" description="Basic and acidic residues" evidence="2">
    <location>
        <begin position="478"/>
        <end position="493"/>
    </location>
</feature>
<feature type="region of interest" description="Disordered" evidence="2">
    <location>
        <begin position="559"/>
        <end position="581"/>
    </location>
</feature>
<organism evidence="4 5">
    <name type="scientific">Strongylocentrotus purpuratus</name>
    <name type="common">Purple sea urchin</name>
    <dbReference type="NCBI Taxonomy" id="7668"/>
    <lineage>
        <taxon>Eukaryota</taxon>
        <taxon>Metazoa</taxon>
        <taxon>Echinodermata</taxon>
        <taxon>Eleutherozoa</taxon>
        <taxon>Echinozoa</taxon>
        <taxon>Echinoidea</taxon>
        <taxon>Euechinoidea</taxon>
        <taxon>Echinacea</taxon>
        <taxon>Camarodonta</taxon>
        <taxon>Echinidea</taxon>
        <taxon>Strongylocentrotidae</taxon>
        <taxon>Strongylocentrotus</taxon>
    </lineage>
</organism>
<reference evidence="4" key="2">
    <citation type="submission" date="2021-01" db="UniProtKB">
        <authorList>
            <consortium name="EnsemblMetazoa"/>
        </authorList>
    </citation>
    <scope>IDENTIFICATION</scope>
</reference>
<feature type="domain" description="SAM" evidence="3">
    <location>
        <begin position="588"/>
        <end position="633"/>
    </location>
</feature>
<dbReference type="Gene3D" id="1.10.150.50">
    <property type="entry name" value="Transcription Factor, Ets-1"/>
    <property type="match status" value="1"/>
</dbReference>
<dbReference type="OMA" id="NQIGHRL"/>
<dbReference type="InterPro" id="IPR013761">
    <property type="entry name" value="SAM/pointed_sf"/>
</dbReference>
<feature type="compositionally biased region" description="Pro residues" evidence="2">
    <location>
        <begin position="33"/>
        <end position="51"/>
    </location>
</feature>
<proteinExistence type="predicted"/>
<evidence type="ECO:0000256" key="2">
    <source>
        <dbReference type="SAM" id="MobiDB-lite"/>
    </source>
</evidence>
<feature type="compositionally biased region" description="Polar residues" evidence="2">
    <location>
        <begin position="408"/>
        <end position="418"/>
    </location>
</feature>
<feature type="region of interest" description="Disordered" evidence="2">
    <location>
        <begin position="402"/>
        <end position="493"/>
    </location>
</feature>
<dbReference type="AlphaFoldDB" id="A0A7M7HL44"/>
<feature type="coiled-coil region" evidence="1">
    <location>
        <begin position="493"/>
        <end position="527"/>
    </location>
</feature>
<accession>A0A7M7HL44</accession>
<evidence type="ECO:0000313" key="5">
    <source>
        <dbReference type="Proteomes" id="UP000007110"/>
    </source>
</evidence>
<dbReference type="PROSITE" id="PS50105">
    <property type="entry name" value="SAM_DOMAIN"/>
    <property type="match status" value="1"/>
</dbReference>
<dbReference type="SUPFAM" id="SSF47769">
    <property type="entry name" value="SAM/Pointed domain"/>
    <property type="match status" value="1"/>
</dbReference>
<name>A0A7M7HL44_STRPU</name>
<dbReference type="SMART" id="SM00454">
    <property type="entry name" value="SAM"/>
    <property type="match status" value="1"/>
</dbReference>
<evidence type="ECO:0000313" key="4">
    <source>
        <dbReference type="EnsemblMetazoa" id="XP_011677488"/>
    </source>
</evidence>
<dbReference type="KEGG" id="spu:100888902"/>
<dbReference type="EnsemblMetazoa" id="XM_011679186">
    <property type="protein sequence ID" value="XP_011677488"/>
    <property type="gene ID" value="LOC100888902"/>
</dbReference>
<dbReference type="Proteomes" id="UP000007110">
    <property type="component" value="Unassembled WGS sequence"/>
</dbReference>
<reference evidence="5" key="1">
    <citation type="submission" date="2015-02" db="EMBL/GenBank/DDBJ databases">
        <title>Genome sequencing for Strongylocentrotus purpuratus.</title>
        <authorList>
            <person name="Murali S."/>
            <person name="Liu Y."/>
            <person name="Vee V."/>
            <person name="English A."/>
            <person name="Wang M."/>
            <person name="Skinner E."/>
            <person name="Han Y."/>
            <person name="Muzny D.M."/>
            <person name="Worley K.C."/>
            <person name="Gibbs R.A."/>
        </authorList>
    </citation>
    <scope>NUCLEOTIDE SEQUENCE</scope>
</reference>
<feature type="compositionally biased region" description="Pro residues" evidence="2">
    <location>
        <begin position="559"/>
        <end position="571"/>
    </location>
</feature>
<dbReference type="OrthoDB" id="5972889at2759"/>
<keyword evidence="1" id="KW-0175">Coiled coil</keyword>
<feature type="compositionally biased region" description="Basic and acidic residues" evidence="2">
    <location>
        <begin position="428"/>
        <end position="439"/>
    </location>
</feature>
<dbReference type="RefSeq" id="XP_011677488.1">
    <property type="nucleotide sequence ID" value="XM_011679186.2"/>
</dbReference>
<sequence length="656" mass="74679">MSAYVGIQRLPSRGSSKEYWNIATTCPISSEKPPTPPRPQKLFRPPRPTPTPVVEHRVQKHGPENFPQTLSLDLQPHERDGDLSQFLFEMKLPQPITLSESFVVPGSNTTLNTDDVLLLHFIYDNPIVHATTTKGTKLRLPIHAEQKYEILPLDPRLDDVEYEGTIELMNADPLPINVRVLEAHCSTRQDEMQDVDDIIEIEGFEHDNERGKLLVGKCGTLPIKYSVDLDSCIYTTMVSSNFHRLTELKDHKFPQRVRIPDEGKAFSERNFKEEQVLHLNSYSTNKCIVATRADDPHIYSIPMTTPIKFTHDPITAAEKHILDMLPALYPLVNTSWGLVDPTQEVLKPSMETTPHPMQRVLEAWIDSEEGKAYACEMAEQQEDDIREEVTVAHKEMRRMKAELDSFKNRNSIQQTPTDASAPLRPPRPKPENKPPDIPKRPFASSEGPPKLPPRPADSNTASATTDSASDCDEYEEVEVTKEPKSKDASPDILRTMKDILTKKEKELQEEKQRVAFWKKKCEALEVAATFIPDYEELPELPNDPLDRLDEDDYLAPIPYVPPPQRQAPDRPPTVDLRHKSGPRSIRPWTVADVGKFLLQNGMGQYVEVFRKNDVNGSLLADLQECHLQDLNMTPHHASKLREKLNKIGRRSFTLQR</sequence>
<feature type="region of interest" description="Disordered" evidence="2">
    <location>
        <begin position="26"/>
        <end position="52"/>
    </location>
</feature>
<dbReference type="Pfam" id="PF00536">
    <property type="entry name" value="SAM_1"/>
    <property type="match status" value="1"/>
</dbReference>
<dbReference type="InParanoid" id="A0A7M7HL44"/>
<evidence type="ECO:0000259" key="3">
    <source>
        <dbReference type="PROSITE" id="PS50105"/>
    </source>
</evidence>
<feature type="compositionally biased region" description="Low complexity" evidence="2">
    <location>
        <begin position="456"/>
        <end position="468"/>
    </location>
</feature>
<keyword evidence="5" id="KW-1185">Reference proteome</keyword>
<dbReference type="InterPro" id="IPR001660">
    <property type="entry name" value="SAM"/>
</dbReference>